<sequence>MSNTSLMSLDRVRALRTRTELLGSVEAVEESFTSATNGMNFLQQIAGSLKTIVNQHVSAAQALKKARQQESETHRKELDRQAKEKKRELEKEAKLQKKLADGKNEPSPAGGCGAGSDAKRRRLFPSAFTEHDPVVLTAQGWSERQVTVVENYAPRLQAAAVSRVLEGENVIIRCRRANVKKAMEALGCKRFSVASVLDLMKLPPVDMKDKLDAFTKLTPEVAAKHDLNVLAGALLPGIWIWCCEPLPLQGPEQSGMIDFLIAHAQEAFAEKAAFVPPPQDGDDGSANELEEPDNPSDFYPKCASSVGQDQDDEDDGGGRDDDRLTSILDEIEEDVEEEAAKKLQAQASKAHTGPNISLLLQG</sequence>
<protein>
    <submittedName>
        <fullName evidence="2">Uncharacterized protein</fullName>
    </submittedName>
</protein>
<comment type="caution">
    <text evidence="2">The sequence shown here is derived from an EMBL/GenBank/DDBJ whole genome shotgun (WGS) entry which is preliminary data.</text>
</comment>
<feature type="compositionally biased region" description="Acidic residues" evidence="1">
    <location>
        <begin position="280"/>
        <end position="294"/>
    </location>
</feature>
<dbReference type="OrthoDB" id="10399750at2759"/>
<gene>
    <name evidence="2" type="ORF">SNEC2469_LOCUS25725</name>
</gene>
<feature type="region of interest" description="Disordered" evidence="1">
    <location>
        <begin position="274"/>
        <end position="362"/>
    </location>
</feature>
<name>A0A812ZWK9_9DINO</name>
<dbReference type="Proteomes" id="UP000601435">
    <property type="component" value="Unassembled WGS sequence"/>
</dbReference>
<organism evidence="2 3">
    <name type="scientific">Symbiodinium necroappetens</name>
    <dbReference type="NCBI Taxonomy" id="1628268"/>
    <lineage>
        <taxon>Eukaryota</taxon>
        <taxon>Sar</taxon>
        <taxon>Alveolata</taxon>
        <taxon>Dinophyceae</taxon>
        <taxon>Suessiales</taxon>
        <taxon>Symbiodiniaceae</taxon>
        <taxon>Symbiodinium</taxon>
    </lineage>
</organism>
<feature type="region of interest" description="Disordered" evidence="1">
    <location>
        <begin position="63"/>
        <end position="117"/>
    </location>
</feature>
<reference evidence="2" key="1">
    <citation type="submission" date="2021-02" db="EMBL/GenBank/DDBJ databases">
        <authorList>
            <person name="Dougan E. K."/>
            <person name="Rhodes N."/>
            <person name="Thang M."/>
            <person name="Chan C."/>
        </authorList>
    </citation>
    <scope>NUCLEOTIDE SEQUENCE</scope>
</reference>
<dbReference type="AlphaFoldDB" id="A0A812ZWK9"/>
<dbReference type="EMBL" id="CAJNJA010051116">
    <property type="protein sequence ID" value="CAE7843410.1"/>
    <property type="molecule type" value="Genomic_DNA"/>
</dbReference>
<feature type="compositionally biased region" description="Basic and acidic residues" evidence="1">
    <location>
        <begin position="67"/>
        <end position="104"/>
    </location>
</feature>
<evidence type="ECO:0000313" key="2">
    <source>
        <dbReference type="EMBL" id="CAE7843410.1"/>
    </source>
</evidence>
<evidence type="ECO:0000313" key="3">
    <source>
        <dbReference type="Proteomes" id="UP000601435"/>
    </source>
</evidence>
<keyword evidence="3" id="KW-1185">Reference proteome</keyword>
<proteinExistence type="predicted"/>
<evidence type="ECO:0000256" key="1">
    <source>
        <dbReference type="SAM" id="MobiDB-lite"/>
    </source>
</evidence>
<accession>A0A812ZWK9</accession>